<dbReference type="Gene3D" id="3.80.10.10">
    <property type="entry name" value="Ribonuclease Inhibitor"/>
    <property type="match status" value="1"/>
</dbReference>
<protein>
    <recommendedName>
        <fullName evidence="5">F-box domain-containing protein</fullName>
    </recommendedName>
</protein>
<dbReference type="Proteomes" id="UP001218218">
    <property type="component" value="Unassembled WGS sequence"/>
</dbReference>
<keyword evidence="1" id="KW-0175">Coiled coil</keyword>
<evidence type="ECO:0000256" key="2">
    <source>
        <dbReference type="SAM" id="MobiDB-lite"/>
    </source>
</evidence>
<evidence type="ECO:0000256" key="1">
    <source>
        <dbReference type="SAM" id="Coils"/>
    </source>
</evidence>
<keyword evidence="4" id="KW-1185">Reference proteome</keyword>
<dbReference type="SUPFAM" id="SSF52047">
    <property type="entry name" value="RNI-like"/>
    <property type="match status" value="1"/>
</dbReference>
<feature type="coiled-coil region" evidence="1">
    <location>
        <begin position="51"/>
        <end position="78"/>
    </location>
</feature>
<evidence type="ECO:0008006" key="5">
    <source>
        <dbReference type="Google" id="ProtNLM"/>
    </source>
</evidence>
<gene>
    <name evidence="3" type="ORF">DFH08DRAFT_899626</name>
</gene>
<comment type="caution">
    <text evidence="3">The sequence shown here is derived from an EMBL/GenBank/DDBJ whole genome shotgun (WGS) entry which is preliminary data.</text>
</comment>
<dbReference type="AlphaFoldDB" id="A0AAD6Z5P1"/>
<organism evidence="3 4">
    <name type="scientific">Mycena albidolilacea</name>
    <dbReference type="NCBI Taxonomy" id="1033008"/>
    <lineage>
        <taxon>Eukaryota</taxon>
        <taxon>Fungi</taxon>
        <taxon>Dikarya</taxon>
        <taxon>Basidiomycota</taxon>
        <taxon>Agaricomycotina</taxon>
        <taxon>Agaricomycetes</taxon>
        <taxon>Agaricomycetidae</taxon>
        <taxon>Agaricales</taxon>
        <taxon>Marasmiineae</taxon>
        <taxon>Mycenaceae</taxon>
        <taxon>Mycena</taxon>
    </lineage>
</organism>
<evidence type="ECO:0000313" key="3">
    <source>
        <dbReference type="EMBL" id="KAJ7309131.1"/>
    </source>
</evidence>
<proteinExistence type="predicted"/>
<name>A0AAD6Z5P1_9AGAR</name>
<feature type="region of interest" description="Disordered" evidence="2">
    <location>
        <begin position="1"/>
        <end position="35"/>
    </location>
</feature>
<evidence type="ECO:0000313" key="4">
    <source>
        <dbReference type="Proteomes" id="UP001218218"/>
    </source>
</evidence>
<dbReference type="InterPro" id="IPR032675">
    <property type="entry name" value="LRR_dom_sf"/>
</dbReference>
<accession>A0AAD6Z5P1</accession>
<sequence length="412" mass="46229">MAQTCWQCGAPPKTAHETASPESPPLLSPHRLLTSNDVPLDSETPVVCNIVSDSQNELDALNSQINNLEAAMAPLIQKRDRIAEHIRQHRAILSAVRRAPPELVCEIMAFAQSSDDDEDPPNKPPWSLGHICQSWRQCVLAYPALWSSISIPGTSLSDRRERPYLVPMIETQLSRSANAPLNVWWSPQTYGGTPDLRVLDLVRAQCSRWRTLVLNIHHYRDGSSLNWLRPVDGHLVALETFEVRGRNIDAEIPDIFSTAPSLRKVFLTDWNFNPRLESVPAIPWVQITHYTGAFTADVHLEIANTATNLLSCAIGFPRSVDTFDRGTVAVLPSLRRLYIELPDFLHRMQAPLLEELFCSYSGLEEGQSEILPFVQRSSCSLQRLVLMRCTIDSDLRTILQGLPNLTHLVIDA</sequence>
<reference evidence="3" key="1">
    <citation type="submission" date="2023-03" db="EMBL/GenBank/DDBJ databases">
        <title>Massive genome expansion in bonnet fungi (Mycena s.s.) driven by repeated elements and novel gene families across ecological guilds.</title>
        <authorList>
            <consortium name="Lawrence Berkeley National Laboratory"/>
            <person name="Harder C.B."/>
            <person name="Miyauchi S."/>
            <person name="Viragh M."/>
            <person name="Kuo A."/>
            <person name="Thoen E."/>
            <person name="Andreopoulos B."/>
            <person name="Lu D."/>
            <person name="Skrede I."/>
            <person name="Drula E."/>
            <person name="Henrissat B."/>
            <person name="Morin E."/>
            <person name="Kohler A."/>
            <person name="Barry K."/>
            <person name="LaButti K."/>
            <person name="Morin E."/>
            <person name="Salamov A."/>
            <person name="Lipzen A."/>
            <person name="Mereny Z."/>
            <person name="Hegedus B."/>
            <person name="Baldrian P."/>
            <person name="Stursova M."/>
            <person name="Weitz H."/>
            <person name="Taylor A."/>
            <person name="Grigoriev I.V."/>
            <person name="Nagy L.G."/>
            <person name="Martin F."/>
            <person name="Kauserud H."/>
        </authorList>
    </citation>
    <scope>NUCLEOTIDE SEQUENCE</scope>
    <source>
        <strain evidence="3">CBHHK002</strain>
    </source>
</reference>
<dbReference type="EMBL" id="JARIHO010000083">
    <property type="protein sequence ID" value="KAJ7309131.1"/>
    <property type="molecule type" value="Genomic_DNA"/>
</dbReference>